<keyword evidence="2 5" id="KW-0238">DNA-binding</keyword>
<dbReference type="InterPro" id="IPR008967">
    <property type="entry name" value="p53-like_TF_DNA-bd_sf"/>
</dbReference>
<sequence length="277" mass="30618">MYSNFNPCDVTAASVNSAVRHIDIGFAPNSASYVEFLGYPNYSGLDNVKVENLCHENIDVTQRKPNQGKWQEAPPCPPVTSDSTSSERRTNGAYGQSAHRTVPAFGADPTDEADNVVNNIKKEESDTEITPHVYAAPTPTESPHCGWRYSSVNQQSPIYDPRPSSSYFPHPYHSYTRPAFHNSPLPGYAYTSPPHSSAASASPTEAARKTGEDQGPLYYWQHPQYHGEFAATKNSRLGSNPNWTVQGKNNCKVALFNGDMWAKFHAHTNEMIITKHG</sequence>
<feature type="domain" description="T-box" evidence="7">
    <location>
        <begin position="255"/>
        <end position="277"/>
    </location>
</feature>
<keyword evidence="1" id="KW-0805">Transcription regulation</keyword>
<evidence type="ECO:0000256" key="4">
    <source>
        <dbReference type="ARBA" id="ARBA00023242"/>
    </source>
</evidence>
<dbReference type="AlphaFoldDB" id="A0AAD8C4U4"/>
<evidence type="ECO:0000259" key="7">
    <source>
        <dbReference type="PROSITE" id="PS50252"/>
    </source>
</evidence>
<protein>
    <recommendedName>
        <fullName evidence="7">T-box domain-containing protein</fullName>
    </recommendedName>
</protein>
<evidence type="ECO:0000256" key="6">
    <source>
        <dbReference type="SAM" id="MobiDB-lite"/>
    </source>
</evidence>
<name>A0AAD8C4U4_BIOPF</name>
<keyword evidence="3" id="KW-0804">Transcription</keyword>
<dbReference type="GO" id="GO:0045893">
    <property type="term" value="P:positive regulation of DNA-templated transcription"/>
    <property type="evidence" value="ECO:0007669"/>
    <property type="project" value="InterPro"/>
</dbReference>
<accession>A0AAD8C4U4</accession>
<feature type="non-terminal residue" evidence="8">
    <location>
        <position position="277"/>
    </location>
</feature>
<dbReference type="Proteomes" id="UP001233172">
    <property type="component" value="Unassembled WGS sequence"/>
</dbReference>
<comment type="subcellular location">
    <subcellularLocation>
        <location evidence="5">Nucleus</location>
    </subcellularLocation>
</comment>
<proteinExistence type="predicted"/>
<reference evidence="8" key="2">
    <citation type="submission" date="2023-04" db="EMBL/GenBank/DDBJ databases">
        <authorList>
            <person name="Bu L."/>
            <person name="Lu L."/>
            <person name="Laidemitt M.R."/>
            <person name="Zhang S.M."/>
            <person name="Mutuku M."/>
            <person name="Mkoji G."/>
            <person name="Steinauer M."/>
            <person name="Loker E.S."/>
        </authorList>
    </citation>
    <scope>NUCLEOTIDE SEQUENCE</scope>
    <source>
        <strain evidence="8">KasaAsao</strain>
        <tissue evidence="8">Whole Snail</tissue>
    </source>
</reference>
<evidence type="ECO:0000256" key="5">
    <source>
        <dbReference type="PROSITE-ProRule" id="PRU00201"/>
    </source>
</evidence>
<evidence type="ECO:0000313" key="8">
    <source>
        <dbReference type="EMBL" id="KAK0066310.1"/>
    </source>
</evidence>
<comment type="caution">
    <text evidence="5">Lacks conserved residue(s) required for the propagation of feature annotation.</text>
</comment>
<dbReference type="GO" id="GO:0003677">
    <property type="term" value="F:DNA binding"/>
    <property type="evidence" value="ECO:0007669"/>
    <property type="project" value="UniProtKB-UniRule"/>
</dbReference>
<evidence type="ECO:0000256" key="2">
    <source>
        <dbReference type="ARBA" id="ARBA00023125"/>
    </source>
</evidence>
<feature type="region of interest" description="Disordered" evidence="6">
    <location>
        <begin position="191"/>
        <end position="211"/>
    </location>
</feature>
<evidence type="ECO:0000256" key="1">
    <source>
        <dbReference type="ARBA" id="ARBA00023015"/>
    </source>
</evidence>
<evidence type="ECO:0000313" key="9">
    <source>
        <dbReference type="Proteomes" id="UP001233172"/>
    </source>
</evidence>
<dbReference type="InterPro" id="IPR036960">
    <property type="entry name" value="T-box_sf"/>
</dbReference>
<feature type="compositionally biased region" description="Low complexity" evidence="6">
    <location>
        <begin position="192"/>
        <end position="205"/>
    </location>
</feature>
<dbReference type="InterPro" id="IPR046360">
    <property type="entry name" value="T-box_DNA-bd"/>
</dbReference>
<keyword evidence="9" id="KW-1185">Reference proteome</keyword>
<dbReference type="Gene3D" id="2.60.40.820">
    <property type="entry name" value="Transcription factor, T-box"/>
    <property type="match status" value="1"/>
</dbReference>
<dbReference type="GO" id="GO:0005634">
    <property type="term" value="C:nucleus"/>
    <property type="evidence" value="ECO:0007669"/>
    <property type="project" value="UniProtKB-SubCell"/>
</dbReference>
<feature type="region of interest" description="Disordered" evidence="6">
    <location>
        <begin position="64"/>
        <end position="96"/>
    </location>
</feature>
<dbReference type="SUPFAM" id="SSF49417">
    <property type="entry name" value="p53-like transcription factors"/>
    <property type="match status" value="1"/>
</dbReference>
<organism evidence="8 9">
    <name type="scientific">Biomphalaria pfeifferi</name>
    <name type="common">Bloodfluke planorb</name>
    <name type="synonym">Freshwater snail</name>
    <dbReference type="NCBI Taxonomy" id="112525"/>
    <lineage>
        <taxon>Eukaryota</taxon>
        <taxon>Metazoa</taxon>
        <taxon>Spiralia</taxon>
        <taxon>Lophotrochozoa</taxon>
        <taxon>Mollusca</taxon>
        <taxon>Gastropoda</taxon>
        <taxon>Heterobranchia</taxon>
        <taxon>Euthyneura</taxon>
        <taxon>Panpulmonata</taxon>
        <taxon>Hygrophila</taxon>
        <taxon>Lymnaeoidea</taxon>
        <taxon>Planorbidae</taxon>
        <taxon>Biomphalaria</taxon>
    </lineage>
</organism>
<gene>
    <name evidence="8" type="ORF">Bpfe_004431</name>
</gene>
<comment type="caution">
    <text evidence="8">The sequence shown here is derived from an EMBL/GenBank/DDBJ whole genome shotgun (WGS) entry which is preliminary data.</text>
</comment>
<evidence type="ECO:0000256" key="3">
    <source>
        <dbReference type="ARBA" id="ARBA00023163"/>
    </source>
</evidence>
<dbReference type="GO" id="GO:0003700">
    <property type="term" value="F:DNA-binding transcription factor activity"/>
    <property type="evidence" value="ECO:0007669"/>
    <property type="project" value="InterPro"/>
</dbReference>
<dbReference type="PROSITE" id="PS50252">
    <property type="entry name" value="TBOX_3"/>
    <property type="match status" value="1"/>
</dbReference>
<keyword evidence="4 5" id="KW-0539">Nucleus</keyword>
<dbReference type="EMBL" id="JASAOG010000011">
    <property type="protein sequence ID" value="KAK0066310.1"/>
    <property type="molecule type" value="Genomic_DNA"/>
</dbReference>
<reference evidence="8" key="1">
    <citation type="journal article" date="2023" name="PLoS Negl. Trop. Dis.">
        <title>A genome sequence for Biomphalaria pfeifferi, the major vector snail for the human-infecting parasite Schistosoma mansoni.</title>
        <authorList>
            <person name="Bu L."/>
            <person name="Lu L."/>
            <person name="Laidemitt M.R."/>
            <person name="Zhang S.M."/>
            <person name="Mutuku M."/>
            <person name="Mkoji G."/>
            <person name="Steinauer M."/>
            <person name="Loker E.S."/>
        </authorList>
    </citation>
    <scope>NUCLEOTIDE SEQUENCE</scope>
    <source>
        <strain evidence="8">KasaAsao</strain>
    </source>
</reference>